<evidence type="ECO:0000313" key="2">
    <source>
        <dbReference type="Proteomes" id="UP000259273"/>
    </source>
</evidence>
<dbReference type="STRING" id="1121937.GCA_000423125_02515"/>
<organism evidence="1 2">
    <name type="scientific">Haliea salexigens</name>
    <dbReference type="NCBI Taxonomy" id="287487"/>
    <lineage>
        <taxon>Bacteria</taxon>
        <taxon>Pseudomonadati</taxon>
        <taxon>Pseudomonadota</taxon>
        <taxon>Gammaproteobacteria</taxon>
        <taxon>Cellvibrionales</taxon>
        <taxon>Halieaceae</taxon>
        <taxon>Haliea</taxon>
    </lineage>
</organism>
<reference evidence="1 2" key="1">
    <citation type="journal article" date="2018" name="Nat. Biotechnol.">
        <title>A standardized bacterial taxonomy based on genome phylogeny substantially revises the tree of life.</title>
        <authorList>
            <person name="Parks D.H."/>
            <person name="Chuvochina M."/>
            <person name="Waite D.W."/>
            <person name="Rinke C."/>
            <person name="Skarshewski A."/>
            <person name="Chaumeil P.A."/>
            <person name="Hugenholtz P."/>
        </authorList>
    </citation>
    <scope>NUCLEOTIDE SEQUENCE [LARGE SCALE GENOMIC DNA]</scope>
    <source>
        <strain evidence="1">UBA9158</strain>
    </source>
</reference>
<name>A0A3C1KQ29_9GAMM</name>
<dbReference type="Proteomes" id="UP000259273">
    <property type="component" value="Unassembled WGS sequence"/>
</dbReference>
<evidence type="ECO:0000313" key="1">
    <source>
        <dbReference type="EMBL" id="HAN28767.1"/>
    </source>
</evidence>
<comment type="caution">
    <text evidence="1">The sequence shown here is derived from an EMBL/GenBank/DDBJ whole genome shotgun (WGS) entry which is preliminary data.</text>
</comment>
<proteinExistence type="predicted"/>
<sequence>MATVTQPTATAPPWPFRITYDPEELGSRHRYGLRATVSHNGRLLFTSDTFVDAFAQQAPEIVLVRVPGKPDP</sequence>
<dbReference type="AlphaFoldDB" id="A0A3C1KQ29"/>
<dbReference type="Pfam" id="PF09619">
    <property type="entry name" value="YscW"/>
    <property type="match status" value="1"/>
</dbReference>
<accession>A0A3C1KQ29</accession>
<protein>
    <submittedName>
        <fullName evidence="1">Uncharacterized protein</fullName>
    </submittedName>
</protein>
<dbReference type="InterPro" id="IPR039366">
    <property type="entry name" value="Pilotin"/>
</dbReference>
<gene>
    <name evidence="1" type="ORF">DCP75_13795</name>
</gene>
<dbReference type="EMBL" id="DMND01000186">
    <property type="protein sequence ID" value="HAN28767.1"/>
    <property type="molecule type" value="Genomic_DNA"/>
</dbReference>